<protein>
    <submittedName>
        <fullName evidence="4">Uncharacterized protein</fullName>
    </submittedName>
</protein>
<feature type="compositionally biased region" description="Basic and acidic residues" evidence="2">
    <location>
        <begin position="388"/>
        <end position="402"/>
    </location>
</feature>
<sequence length="603" mass="65425">MSRRAVGQRSVQLFPFLAVLVCVMGALILLLLVTTRQLRARALHRATALVAGSADSVPEPASTSDETPWRPVPPPPAGDPPSQAEEPDERRTALDERRTALDEQRTALLAELEQKQAALNQIASAVSRQRLLAAAADKRLRDLEREVAHLERQRGLLSGQTAATRLAAPDMDAERAQLEQRIQQLRRRLKQLEDQQRDASGQFAIIPFEGKSGTTRKPIYIECTDTGFRFLPENVVIRPGDIEGFSERYNPLLAGAVALSTYWGQHATSTDDEPYVLLIVRPHGTLAYYIAQRLLARLKQPHGYELVPADLELHLPPVDAGAQAAVAAAVARLLAEREQLLRPAPAAGEGRGKGAGAQGQGRGAATSGGNEKFSMSHLDRTPQVGNRSWERIDNFEGKEFRRAGSAARSTANDATASRPGNPSAHQRPSSDSAAQAPAVETADVPPAANGGRKGPGGEADAVTTAEYKEADFPAFAPKSSSRGPERSLPYEQLQRRKWGQYGPNATIGLEHEIKVRVEAQRLIVDDAVSISIPGGLSRTELFDRLLSVIDRRASTWGMAPNGFFWIPKLKFVVSPGGQGVYERLAPLVSKSGLGYSTVHELEQ</sequence>
<keyword evidence="1" id="KW-0175">Coiled coil</keyword>
<accession>A0A7C4QXE1</accession>
<feature type="region of interest" description="Disordered" evidence="2">
    <location>
        <begin position="51"/>
        <end position="93"/>
    </location>
</feature>
<evidence type="ECO:0000256" key="1">
    <source>
        <dbReference type="SAM" id="Coils"/>
    </source>
</evidence>
<feature type="region of interest" description="Disordered" evidence="2">
    <location>
        <begin position="342"/>
        <end position="459"/>
    </location>
</feature>
<keyword evidence="3" id="KW-1133">Transmembrane helix</keyword>
<proteinExistence type="predicted"/>
<keyword evidence="3" id="KW-0812">Transmembrane</keyword>
<feature type="compositionally biased region" description="Gly residues" evidence="2">
    <location>
        <begin position="353"/>
        <end position="362"/>
    </location>
</feature>
<comment type="caution">
    <text evidence="4">The sequence shown here is derived from an EMBL/GenBank/DDBJ whole genome shotgun (WGS) entry which is preliminary data.</text>
</comment>
<reference evidence="4" key="1">
    <citation type="journal article" date="2020" name="mSystems">
        <title>Genome- and Community-Level Interaction Insights into Carbon Utilization and Element Cycling Functions of Hydrothermarchaeota in Hydrothermal Sediment.</title>
        <authorList>
            <person name="Zhou Z."/>
            <person name="Liu Y."/>
            <person name="Xu W."/>
            <person name="Pan J."/>
            <person name="Luo Z.H."/>
            <person name="Li M."/>
        </authorList>
    </citation>
    <scope>NUCLEOTIDE SEQUENCE [LARGE SCALE GENOMIC DNA]</scope>
    <source>
        <strain evidence="4">SpSt-508</strain>
    </source>
</reference>
<feature type="coiled-coil region" evidence="1">
    <location>
        <begin position="109"/>
        <end position="202"/>
    </location>
</feature>
<feature type="transmembrane region" description="Helical" evidence="3">
    <location>
        <begin position="12"/>
        <end position="33"/>
    </location>
</feature>
<feature type="compositionally biased region" description="Pro residues" evidence="2">
    <location>
        <begin position="70"/>
        <end position="79"/>
    </location>
</feature>
<gene>
    <name evidence="4" type="ORF">ENS64_16315</name>
</gene>
<feature type="compositionally biased region" description="Polar residues" evidence="2">
    <location>
        <begin position="407"/>
        <end position="433"/>
    </location>
</feature>
<evidence type="ECO:0000256" key="3">
    <source>
        <dbReference type="SAM" id="Phobius"/>
    </source>
</evidence>
<organism evidence="4">
    <name type="scientific">Schlesneria paludicola</name>
    <dbReference type="NCBI Taxonomy" id="360056"/>
    <lineage>
        <taxon>Bacteria</taxon>
        <taxon>Pseudomonadati</taxon>
        <taxon>Planctomycetota</taxon>
        <taxon>Planctomycetia</taxon>
        <taxon>Planctomycetales</taxon>
        <taxon>Planctomycetaceae</taxon>
        <taxon>Schlesneria</taxon>
    </lineage>
</organism>
<keyword evidence="3" id="KW-0472">Membrane</keyword>
<name>A0A7C4QXE1_9PLAN</name>
<evidence type="ECO:0000256" key="2">
    <source>
        <dbReference type="SAM" id="MobiDB-lite"/>
    </source>
</evidence>
<evidence type="ECO:0000313" key="4">
    <source>
        <dbReference type="EMBL" id="HGT40810.1"/>
    </source>
</evidence>
<dbReference type="EMBL" id="DSVQ01000018">
    <property type="protein sequence ID" value="HGT40810.1"/>
    <property type="molecule type" value="Genomic_DNA"/>
</dbReference>
<dbReference type="AlphaFoldDB" id="A0A7C4QXE1"/>